<proteinExistence type="predicted"/>
<name>A0A5P8W1M6_9NOSO</name>
<dbReference type="Proteomes" id="UP000326678">
    <property type="component" value="Chromosome Gxm1"/>
</dbReference>
<dbReference type="KEGG" id="nsh:GXM_04084"/>
<keyword evidence="2" id="KW-1185">Reference proteome</keyword>
<evidence type="ECO:0000313" key="1">
    <source>
        <dbReference type="EMBL" id="QFS46603.1"/>
    </source>
</evidence>
<evidence type="ECO:0000313" key="2">
    <source>
        <dbReference type="Proteomes" id="UP000326678"/>
    </source>
</evidence>
<sequence length="43" mass="4862">MIESGGVVILDFRFWTSAPFDLLRLRSVQVAQGKKPLSRTILD</sequence>
<reference evidence="1 2" key="1">
    <citation type="submission" date="2019-10" db="EMBL/GenBank/DDBJ databases">
        <title>Genomic and transcriptomic insights into the perfect genentic adaptation of a filamentous nitrogen-fixing cyanobacterium to rice fields.</title>
        <authorList>
            <person name="Chen Z."/>
        </authorList>
    </citation>
    <scope>NUCLEOTIDE SEQUENCE [LARGE SCALE GENOMIC DNA]</scope>
    <source>
        <strain evidence="1">CCNUC1</strain>
    </source>
</reference>
<dbReference type="AlphaFoldDB" id="A0A5P8W1M6"/>
<protein>
    <submittedName>
        <fullName evidence="1">Uncharacterized protein</fullName>
    </submittedName>
</protein>
<gene>
    <name evidence="1" type="ORF">GXM_04084</name>
</gene>
<dbReference type="EMBL" id="CP045226">
    <property type="protein sequence ID" value="QFS46603.1"/>
    <property type="molecule type" value="Genomic_DNA"/>
</dbReference>
<accession>A0A5P8W1M6</accession>
<organism evidence="1 2">
    <name type="scientific">Nostoc sphaeroides CCNUC1</name>
    <dbReference type="NCBI Taxonomy" id="2653204"/>
    <lineage>
        <taxon>Bacteria</taxon>
        <taxon>Bacillati</taxon>
        <taxon>Cyanobacteriota</taxon>
        <taxon>Cyanophyceae</taxon>
        <taxon>Nostocales</taxon>
        <taxon>Nostocaceae</taxon>
        <taxon>Nostoc</taxon>
    </lineage>
</organism>